<sequence length="103" mass="11449">MLALTMLVSAKTNSSVIAVTVPFVLIFLPSFLSGTSLPLLNKILGLLPDQLLQMNQAVKYFNVYEIFGRVYSAVPVLIILYTVLILLTVPVIYRVYRGKETIS</sequence>
<organism evidence="2 3">
    <name type="scientific">Marvinbryantia formatexigens DSM 14469</name>
    <dbReference type="NCBI Taxonomy" id="478749"/>
    <lineage>
        <taxon>Bacteria</taxon>
        <taxon>Bacillati</taxon>
        <taxon>Bacillota</taxon>
        <taxon>Clostridia</taxon>
        <taxon>Lachnospirales</taxon>
        <taxon>Lachnospiraceae</taxon>
        <taxon>Marvinbryantia</taxon>
    </lineage>
</organism>
<dbReference type="Proteomes" id="UP000005561">
    <property type="component" value="Unassembled WGS sequence"/>
</dbReference>
<name>C6LK36_9FIRM</name>
<reference evidence="2" key="1">
    <citation type="submission" date="2009-07" db="EMBL/GenBank/DDBJ databases">
        <authorList>
            <person name="Weinstock G."/>
            <person name="Sodergren E."/>
            <person name="Clifton S."/>
            <person name="Fulton L."/>
            <person name="Fulton B."/>
            <person name="Courtney L."/>
            <person name="Fronick C."/>
            <person name="Harrison M."/>
            <person name="Strong C."/>
            <person name="Farmer C."/>
            <person name="Delahaunty K."/>
            <person name="Markovic C."/>
            <person name="Hall O."/>
            <person name="Minx P."/>
            <person name="Tomlinson C."/>
            <person name="Mitreva M."/>
            <person name="Nelson J."/>
            <person name="Hou S."/>
            <person name="Wollam A."/>
            <person name="Pepin K.H."/>
            <person name="Johnson M."/>
            <person name="Bhonagiri V."/>
            <person name="Nash W.E."/>
            <person name="Warren W."/>
            <person name="Chinwalla A."/>
            <person name="Mardis E.R."/>
            <person name="Wilson R.K."/>
        </authorList>
    </citation>
    <scope>NUCLEOTIDE SEQUENCE [LARGE SCALE GENOMIC DNA]</scope>
    <source>
        <strain evidence="2">DSM 14469</strain>
    </source>
</reference>
<accession>C6LK36</accession>
<feature type="transmembrane region" description="Helical" evidence="1">
    <location>
        <begin position="12"/>
        <end position="32"/>
    </location>
</feature>
<keyword evidence="1" id="KW-1133">Transmembrane helix</keyword>
<gene>
    <name evidence="2" type="ORF">BRYFOR_09023</name>
</gene>
<dbReference type="eggNOG" id="COG1668">
    <property type="taxonomic scope" value="Bacteria"/>
</dbReference>
<proteinExistence type="predicted"/>
<keyword evidence="1" id="KW-0812">Transmembrane</keyword>
<dbReference type="AlphaFoldDB" id="C6LK36"/>
<protein>
    <submittedName>
        <fullName evidence="2">Uncharacterized protein</fullName>
    </submittedName>
</protein>
<dbReference type="STRING" id="168384.SAMN05660368_03315"/>
<comment type="caution">
    <text evidence="2">The sequence shown here is derived from an EMBL/GenBank/DDBJ whole genome shotgun (WGS) entry which is preliminary data.</text>
</comment>
<dbReference type="EMBL" id="ACCL02000022">
    <property type="protein sequence ID" value="EET59114.1"/>
    <property type="molecule type" value="Genomic_DNA"/>
</dbReference>
<feature type="transmembrane region" description="Helical" evidence="1">
    <location>
        <begin position="70"/>
        <end position="93"/>
    </location>
</feature>
<evidence type="ECO:0000313" key="3">
    <source>
        <dbReference type="Proteomes" id="UP000005561"/>
    </source>
</evidence>
<keyword evidence="1" id="KW-0472">Membrane</keyword>
<evidence type="ECO:0000313" key="2">
    <source>
        <dbReference type="EMBL" id="EET59114.1"/>
    </source>
</evidence>
<keyword evidence="3" id="KW-1185">Reference proteome</keyword>
<evidence type="ECO:0000256" key="1">
    <source>
        <dbReference type="SAM" id="Phobius"/>
    </source>
</evidence>